<dbReference type="EMBL" id="NHYE01001149">
    <property type="protein sequence ID" value="PPQ98065.1"/>
    <property type="molecule type" value="Genomic_DNA"/>
</dbReference>
<dbReference type="InterPro" id="IPR041370">
    <property type="entry name" value="Mlase_EEF1AKMT1/ZCCHC4"/>
</dbReference>
<dbReference type="OrthoDB" id="206354at2759"/>
<dbReference type="InterPro" id="IPR029063">
    <property type="entry name" value="SAM-dependent_MTases_sf"/>
</dbReference>
<evidence type="ECO:0008006" key="8">
    <source>
        <dbReference type="Google" id="ProtNLM"/>
    </source>
</evidence>
<accession>A0A409Y4Y9</accession>
<dbReference type="GO" id="GO:0005737">
    <property type="term" value="C:cytoplasm"/>
    <property type="evidence" value="ECO:0007669"/>
    <property type="project" value="UniProtKB-SubCell"/>
</dbReference>
<dbReference type="Proteomes" id="UP000284706">
    <property type="component" value="Unassembled WGS sequence"/>
</dbReference>
<evidence type="ECO:0000256" key="4">
    <source>
        <dbReference type="ARBA" id="ARBA00022679"/>
    </source>
</evidence>
<dbReference type="PROSITE" id="PS00092">
    <property type="entry name" value="N6_MTASE"/>
    <property type="match status" value="1"/>
</dbReference>
<dbReference type="Gene3D" id="3.40.50.150">
    <property type="entry name" value="Vaccinia Virus protein VP39"/>
    <property type="match status" value="1"/>
</dbReference>
<keyword evidence="7" id="KW-1185">Reference proteome</keyword>
<dbReference type="GO" id="GO:0016279">
    <property type="term" value="F:protein-lysine N-methyltransferase activity"/>
    <property type="evidence" value="ECO:0007669"/>
    <property type="project" value="InterPro"/>
</dbReference>
<dbReference type="PANTHER" id="PTHR13200:SF0">
    <property type="entry name" value="EEF1A LYSINE METHYLTRANSFERASE 1"/>
    <property type="match status" value="1"/>
</dbReference>
<evidence type="ECO:0000256" key="2">
    <source>
        <dbReference type="ARBA" id="ARBA00022490"/>
    </source>
</evidence>
<comment type="caution">
    <text evidence="6">The sequence shown here is derived from an EMBL/GenBank/DDBJ whole genome shotgun (WGS) entry which is preliminary data.</text>
</comment>
<evidence type="ECO:0000256" key="3">
    <source>
        <dbReference type="ARBA" id="ARBA00022603"/>
    </source>
</evidence>
<dbReference type="Pfam" id="PF10237">
    <property type="entry name" value="N6-adenineMlase"/>
    <property type="match status" value="1"/>
</dbReference>
<sequence>MHDFPDFPSSPRSTSSTSKEDVGSDFDSGSPPRLNPDVLALLDSHFSEKAEEERLFNELAADQAAARVAGLELDAETDGDSQKPMLSVAEFKVAFGEDWQLSQFWYTDEFAYSLASHLHSLCSPTTNIAFVCCPTGFVAFQHTKPLPGAALLEYDQRFAVLSPKQFFPYDLDEPDVFPESLKEKFDIVVADPPFLNEVTNKKLSQTLRQILKPEAKLIIITSTSVEDIILKLYNKPPLGPLRRTAIDVKHGRLANDFACWGSWEGAEDLGKD</sequence>
<evidence type="ECO:0000256" key="1">
    <source>
        <dbReference type="ARBA" id="ARBA00004496"/>
    </source>
</evidence>
<keyword evidence="4" id="KW-0808">Transferase</keyword>
<gene>
    <name evidence="6" type="ORF">CVT26_003291</name>
</gene>
<dbReference type="InterPro" id="IPR019369">
    <property type="entry name" value="Efm5/EEF1AKMT1"/>
</dbReference>
<evidence type="ECO:0000256" key="5">
    <source>
        <dbReference type="SAM" id="MobiDB-lite"/>
    </source>
</evidence>
<dbReference type="PANTHER" id="PTHR13200">
    <property type="entry name" value="EEF1A LYSINE METHYLTRANSFERASE 1"/>
    <property type="match status" value="1"/>
</dbReference>
<organism evidence="6 7">
    <name type="scientific">Gymnopilus dilepis</name>
    <dbReference type="NCBI Taxonomy" id="231916"/>
    <lineage>
        <taxon>Eukaryota</taxon>
        <taxon>Fungi</taxon>
        <taxon>Dikarya</taxon>
        <taxon>Basidiomycota</taxon>
        <taxon>Agaricomycotina</taxon>
        <taxon>Agaricomycetes</taxon>
        <taxon>Agaricomycetidae</taxon>
        <taxon>Agaricales</taxon>
        <taxon>Agaricineae</taxon>
        <taxon>Hymenogastraceae</taxon>
        <taxon>Gymnopilus</taxon>
    </lineage>
</organism>
<feature type="region of interest" description="Disordered" evidence="5">
    <location>
        <begin position="1"/>
        <end position="36"/>
    </location>
</feature>
<dbReference type="SUPFAM" id="SSF53335">
    <property type="entry name" value="S-adenosyl-L-methionine-dependent methyltransferases"/>
    <property type="match status" value="1"/>
</dbReference>
<evidence type="ECO:0000313" key="7">
    <source>
        <dbReference type="Proteomes" id="UP000284706"/>
    </source>
</evidence>
<keyword evidence="3" id="KW-0489">Methyltransferase</keyword>
<reference evidence="6 7" key="1">
    <citation type="journal article" date="2018" name="Evol. Lett.">
        <title>Horizontal gene cluster transfer increased hallucinogenic mushroom diversity.</title>
        <authorList>
            <person name="Reynolds H.T."/>
            <person name="Vijayakumar V."/>
            <person name="Gluck-Thaler E."/>
            <person name="Korotkin H.B."/>
            <person name="Matheny P.B."/>
            <person name="Slot J.C."/>
        </authorList>
    </citation>
    <scope>NUCLEOTIDE SEQUENCE [LARGE SCALE GENOMIC DNA]</scope>
    <source>
        <strain evidence="6 7">SRW20</strain>
    </source>
</reference>
<dbReference type="InParanoid" id="A0A409Y4Y9"/>
<dbReference type="STRING" id="231916.A0A409Y4Y9"/>
<dbReference type="InterPro" id="IPR002052">
    <property type="entry name" value="DNA_methylase_N6_adenine_CS"/>
</dbReference>
<keyword evidence="2" id="KW-0963">Cytoplasm</keyword>
<evidence type="ECO:0000313" key="6">
    <source>
        <dbReference type="EMBL" id="PPQ98065.1"/>
    </source>
</evidence>
<dbReference type="GO" id="GO:0003676">
    <property type="term" value="F:nucleic acid binding"/>
    <property type="evidence" value="ECO:0007669"/>
    <property type="project" value="InterPro"/>
</dbReference>
<comment type="subcellular location">
    <subcellularLocation>
        <location evidence="1">Cytoplasm</location>
    </subcellularLocation>
</comment>
<name>A0A409Y4Y9_9AGAR</name>
<dbReference type="AlphaFoldDB" id="A0A409Y4Y9"/>
<dbReference type="GO" id="GO:0032259">
    <property type="term" value="P:methylation"/>
    <property type="evidence" value="ECO:0007669"/>
    <property type="project" value="UniProtKB-KW"/>
</dbReference>
<protein>
    <recommendedName>
        <fullName evidence="8">Protein-lysine N-methyltransferase EFM5</fullName>
    </recommendedName>
</protein>
<proteinExistence type="predicted"/>